<dbReference type="InterPro" id="IPR032823">
    <property type="entry name" value="BCA_ABC_TP_C"/>
</dbReference>
<dbReference type="Gene3D" id="3.40.50.300">
    <property type="entry name" value="P-loop containing nucleotide triphosphate hydrolases"/>
    <property type="match status" value="1"/>
</dbReference>
<dbReference type="SUPFAM" id="SSF52540">
    <property type="entry name" value="P-loop containing nucleoside triphosphate hydrolases"/>
    <property type="match status" value="1"/>
</dbReference>
<reference evidence="7 8" key="1">
    <citation type="submission" date="2018-04" db="EMBL/GenBank/DDBJ databases">
        <title>Polynucleobacter sp. UH21B genome.</title>
        <authorList>
            <person name="Hahn M.W."/>
        </authorList>
    </citation>
    <scope>NUCLEOTIDE SEQUENCE [LARGE SCALE GENOMIC DNA]</scope>
    <source>
        <strain evidence="7 8">MWH-UH21B</strain>
    </source>
</reference>
<dbReference type="PANTHER" id="PTHR45772:SF7">
    <property type="entry name" value="AMINO ACID ABC TRANSPORTER ATP-BINDING PROTEIN"/>
    <property type="match status" value="1"/>
</dbReference>
<name>A0A6M9Q2B1_9BURK</name>
<proteinExistence type="predicted"/>
<dbReference type="Proteomes" id="UP000503312">
    <property type="component" value="Chromosome"/>
</dbReference>
<dbReference type="FunFam" id="3.40.50.300:FF:000421">
    <property type="entry name" value="Branched-chain amino acid ABC transporter ATP-binding protein"/>
    <property type="match status" value="1"/>
</dbReference>
<dbReference type="InterPro" id="IPR051120">
    <property type="entry name" value="ABC_AA/LPS_Transport"/>
</dbReference>
<keyword evidence="5 7" id="KW-0067">ATP-binding</keyword>
<evidence type="ECO:0000256" key="1">
    <source>
        <dbReference type="ARBA" id="ARBA00022448"/>
    </source>
</evidence>
<evidence type="ECO:0000256" key="2">
    <source>
        <dbReference type="ARBA" id="ARBA00022475"/>
    </source>
</evidence>
<dbReference type="EMBL" id="CP028942">
    <property type="protein sequence ID" value="QKM65295.1"/>
    <property type="molecule type" value="Genomic_DNA"/>
</dbReference>
<organism evidence="7 8">
    <name type="scientific">Polynucleobacter tropicus</name>
    <dbReference type="NCBI Taxonomy" id="1743174"/>
    <lineage>
        <taxon>Bacteria</taxon>
        <taxon>Pseudomonadati</taxon>
        <taxon>Pseudomonadota</taxon>
        <taxon>Betaproteobacteria</taxon>
        <taxon>Burkholderiales</taxon>
        <taxon>Burkholderiaceae</taxon>
        <taxon>Polynucleobacter</taxon>
    </lineage>
</organism>
<dbReference type="PANTHER" id="PTHR45772">
    <property type="entry name" value="CONSERVED COMPONENT OF ABC TRANSPORTER FOR NATURAL AMINO ACIDS-RELATED"/>
    <property type="match status" value="1"/>
</dbReference>
<dbReference type="InterPro" id="IPR003593">
    <property type="entry name" value="AAA+_ATPase"/>
</dbReference>
<keyword evidence="8" id="KW-1185">Reference proteome</keyword>
<dbReference type="InterPro" id="IPR027417">
    <property type="entry name" value="P-loop_NTPase"/>
</dbReference>
<dbReference type="GO" id="GO:0016887">
    <property type="term" value="F:ATP hydrolysis activity"/>
    <property type="evidence" value="ECO:0007669"/>
    <property type="project" value="InterPro"/>
</dbReference>
<keyword evidence="4" id="KW-0547">Nucleotide-binding</keyword>
<keyword evidence="3" id="KW-0997">Cell inner membrane</keyword>
<protein>
    <submittedName>
        <fullName evidence="7">ABC transporter ATP-binding protein</fullName>
    </submittedName>
</protein>
<dbReference type="GO" id="GO:0015192">
    <property type="term" value="F:L-phenylalanine transmembrane transporter activity"/>
    <property type="evidence" value="ECO:0007669"/>
    <property type="project" value="TreeGrafter"/>
</dbReference>
<sequence length="257" mass="27904">MSAHLLLDVADVSKRFGGVRALDSVGLQVPHGAIVGLIGPNGAGKTTFFNVITGLYPADSGIFLFDGVSYFPESVSQVTKAGLARTFQNIRLFGEMSVLENVMVGCHCRSKAGLLGAIFRFPATRREEQQIQEKSLALLAYVGLSDYKDMQARNLSYGHQRRLEIARALATEPKLLALDEPAAGMNATEKLELRELLLRIRADGKTILLIEHDVSLVMGICDHLTVLDYGKVIASGKPSDVREHPEVIKAYLGQGAV</sequence>
<keyword evidence="1" id="KW-0813">Transport</keyword>
<dbReference type="GO" id="GO:0005886">
    <property type="term" value="C:plasma membrane"/>
    <property type="evidence" value="ECO:0007669"/>
    <property type="project" value="TreeGrafter"/>
</dbReference>
<dbReference type="SMART" id="SM00382">
    <property type="entry name" value="AAA"/>
    <property type="match status" value="1"/>
</dbReference>
<dbReference type="AlphaFoldDB" id="A0A6M9Q2B1"/>
<evidence type="ECO:0000256" key="3">
    <source>
        <dbReference type="ARBA" id="ARBA00022519"/>
    </source>
</evidence>
<dbReference type="CDD" id="cd03219">
    <property type="entry name" value="ABC_Mj1267_LivG_branched"/>
    <property type="match status" value="1"/>
</dbReference>
<dbReference type="GO" id="GO:0005304">
    <property type="term" value="F:L-valine transmembrane transporter activity"/>
    <property type="evidence" value="ECO:0007669"/>
    <property type="project" value="TreeGrafter"/>
</dbReference>
<evidence type="ECO:0000259" key="6">
    <source>
        <dbReference type="PROSITE" id="PS50893"/>
    </source>
</evidence>
<feature type="domain" description="ABC transporter" evidence="6">
    <location>
        <begin position="7"/>
        <end position="254"/>
    </location>
</feature>
<dbReference type="GO" id="GO:1903806">
    <property type="term" value="P:L-isoleucine import across plasma membrane"/>
    <property type="evidence" value="ECO:0007669"/>
    <property type="project" value="TreeGrafter"/>
</dbReference>
<evidence type="ECO:0000256" key="5">
    <source>
        <dbReference type="ARBA" id="ARBA00022840"/>
    </source>
</evidence>
<dbReference type="Pfam" id="PF00005">
    <property type="entry name" value="ABC_tran"/>
    <property type="match status" value="1"/>
</dbReference>
<dbReference type="RefSeq" id="WP_173956333.1">
    <property type="nucleotide sequence ID" value="NZ_CP028942.1"/>
</dbReference>
<evidence type="ECO:0000313" key="8">
    <source>
        <dbReference type="Proteomes" id="UP000503312"/>
    </source>
</evidence>
<dbReference type="PROSITE" id="PS50893">
    <property type="entry name" value="ABC_TRANSPORTER_2"/>
    <property type="match status" value="1"/>
</dbReference>
<evidence type="ECO:0000256" key="4">
    <source>
        <dbReference type="ARBA" id="ARBA00022741"/>
    </source>
</evidence>
<dbReference type="GO" id="GO:0015188">
    <property type="term" value="F:L-isoleucine transmembrane transporter activity"/>
    <property type="evidence" value="ECO:0007669"/>
    <property type="project" value="TreeGrafter"/>
</dbReference>
<dbReference type="GO" id="GO:0005524">
    <property type="term" value="F:ATP binding"/>
    <property type="evidence" value="ECO:0007669"/>
    <property type="project" value="UniProtKB-KW"/>
</dbReference>
<keyword evidence="3" id="KW-0472">Membrane</keyword>
<gene>
    <name evidence="7" type="ORF">DCO17_08650</name>
</gene>
<dbReference type="GO" id="GO:1903805">
    <property type="term" value="P:L-valine import across plasma membrane"/>
    <property type="evidence" value="ECO:0007669"/>
    <property type="project" value="TreeGrafter"/>
</dbReference>
<dbReference type="GO" id="GO:0042941">
    <property type="term" value="P:D-alanine transmembrane transport"/>
    <property type="evidence" value="ECO:0007669"/>
    <property type="project" value="TreeGrafter"/>
</dbReference>
<keyword evidence="2" id="KW-1003">Cell membrane</keyword>
<dbReference type="GO" id="GO:0015808">
    <property type="term" value="P:L-alanine transport"/>
    <property type="evidence" value="ECO:0007669"/>
    <property type="project" value="TreeGrafter"/>
</dbReference>
<accession>A0A6M9Q2B1</accession>
<dbReference type="InterPro" id="IPR003439">
    <property type="entry name" value="ABC_transporter-like_ATP-bd"/>
</dbReference>
<evidence type="ECO:0000313" key="7">
    <source>
        <dbReference type="EMBL" id="QKM65295.1"/>
    </source>
</evidence>
<dbReference type="Pfam" id="PF12399">
    <property type="entry name" value="BCA_ABC_TP_C"/>
    <property type="match status" value="1"/>
</dbReference>
<dbReference type="KEGG" id="ptrp:DCO17_08650"/>